<feature type="domain" description="DUF6883" evidence="1">
    <location>
        <begin position="2"/>
        <end position="108"/>
    </location>
</feature>
<accession>A0A8J7DC25</accession>
<organism evidence="2 3">
    <name type="scientific">Vasconcelosia minhoensis LEGE 07310</name>
    <dbReference type="NCBI Taxonomy" id="915328"/>
    <lineage>
        <taxon>Bacteria</taxon>
        <taxon>Bacillati</taxon>
        <taxon>Cyanobacteriota</taxon>
        <taxon>Cyanophyceae</taxon>
        <taxon>Nodosilineales</taxon>
        <taxon>Cymatolegaceae</taxon>
        <taxon>Vasconcelosia</taxon>
        <taxon>Vasconcelosia minhoensis</taxon>
    </lineage>
</organism>
<dbReference type="RefSeq" id="WP_193908311.1">
    <property type="nucleotide sequence ID" value="NZ_JADEXG010000033.1"/>
</dbReference>
<evidence type="ECO:0000313" key="3">
    <source>
        <dbReference type="Proteomes" id="UP000636505"/>
    </source>
</evidence>
<proteinExistence type="predicted"/>
<protein>
    <recommendedName>
        <fullName evidence="1">DUF6883 domain-containing protein</fullName>
    </recommendedName>
</protein>
<gene>
    <name evidence="2" type="ORF">IQ241_14320</name>
</gene>
<dbReference type="Pfam" id="PF21814">
    <property type="entry name" value="DUF6883"/>
    <property type="match status" value="1"/>
</dbReference>
<dbReference type="EMBL" id="JADEXG010000033">
    <property type="protein sequence ID" value="MBE9078457.1"/>
    <property type="molecule type" value="Genomic_DNA"/>
</dbReference>
<dbReference type="AlphaFoldDB" id="A0A8J7DC25"/>
<sequence length="109" mass="11956">MKLPNGEAAVIPMEKLTGYCLNPNHPSGKHKARVFASALGITAENAGDLQELIAEAAIEGEVIQQDRTEFGQLYKVDWTIPGQVPIVLRTLWELTTAQSNPRLVSAFIR</sequence>
<dbReference type="InterPro" id="IPR049250">
    <property type="entry name" value="DUF6883"/>
</dbReference>
<evidence type="ECO:0000313" key="2">
    <source>
        <dbReference type="EMBL" id="MBE9078457.1"/>
    </source>
</evidence>
<keyword evidence="3" id="KW-1185">Reference proteome</keyword>
<comment type="caution">
    <text evidence="2">The sequence shown here is derived from an EMBL/GenBank/DDBJ whole genome shotgun (WGS) entry which is preliminary data.</text>
</comment>
<evidence type="ECO:0000259" key="1">
    <source>
        <dbReference type="Pfam" id="PF21814"/>
    </source>
</evidence>
<name>A0A8J7DC25_9CYAN</name>
<reference evidence="2" key="1">
    <citation type="submission" date="2020-10" db="EMBL/GenBank/DDBJ databases">
        <authorList>
            <person name="Castelo-Branco R."/>
            <person name="Eusebio N."/>
            <person name="Adriana R."/>
            <person name="Vieira A."/>
            <person name="Brugerolle De Fraissinette N."/>
            <person name="Rezende De Castro R."/>
            <person name="Schneider M.P."/>
            <person name="Vasconcelos V."/>
            <person name="Leao P.N."/>
        </authorList>
    </citation>
    <scope>NUCLEOTIDE SEQUENCE</scope>
    <source>
        <strain evidence="2">LEGE 07310</strain>
    </source>
</reference>
<dbReference type="Proteomes" id="UP000636505">
    <property type="component" value="Unassembled WGS sequence"/>
</dbReference>